<proteinExistence type="predicted"/>
<dbReference type="Proteomes" id="UP001209076">
    <property type="component" value="Unassembled WGS sequence"/>
</dbReference>
<dbReference type="EMBL" id="JAOEGN010000014">
    <property type="protein sequence ID" value="MCU0105451.1"/>
    <property type="molecule type" value="Genomic_DNA"/>
</dbReference>
<comment type="caution">
    <text evidence="1">The sequence shown here is derived from an EMBL/GenBank/DDBJ whole genome shotgun (WGS) entry which is preliminary data.</text>
</comment>
<evidence type="ECO:0000313" key="2">
    <source>
        <dbReference type="Proteomes" id="UP001209076"/>
    </source>
</evidence>
<sequence length="84" mass="10022">MDAIQGYNLAYSAFLFKETYADGLQYNHFIIAANMEDQIRFYLGIQKVKMALSLDNEMYQLDTHLSNYYFKKLYNKVQPFDKKE</sequence>
<name>A0ABT2PY94_9MOLU</name>
<evidence type="ECO:0000313" key="1">
    <source>
        <dbReference type="EMBL" id="MCU0105451.1"/>
    </source>
</evidence>
<gene>
    <name evidence="1" type="ORF">N7603_07250</name>
</gene>
<reference evidence="2" key="1">
    <citation type="submission" date="2023-07" db="EMBL/GenBank/DDBJ databases">
        <title>Novel Mycoplasma species identified in domestic and wild animals.</title>
        <authorList>
            <person name="Volokhov D.V."/>
            <person name="Furtak V.A."/>
            <person name="Zagorodnyaya T.A."/>
        </authorList>
    </citation>
    <scope>NUCLEOTIDE SEQUENCE [LARGE SCALE GENOMIC DNA]</scope>
    <source>
        <strain evidence="2">92-19</strain>
    </source>
</reference>
<keyword evidence="2" id="KW-1185">Reference proteome</keyword>
<accession>A0ABT2PY94</accession>
<protein>
    <submittedName>
        <fullName evidence="1">Uncharacterized protein</fullName>
    </submittedName>
</protein>
<organism evidence="1 2">
    <name type="scientific">Paracholeplasma vituli</name>
    <dbReference type="NCBI Taxonomy" id="69473"/>
    <lineage>
        <taxon>Bacteria</taxon>
        <taxon>Bacillati</taxon>
        <taxon>Mycoplasmatota</taxon>
        <taxon>Mollicutes</taxon>
        <taxon>Acholeplasmatales</taxon>
        <taxon>Acholeplasmataceae</taxon>
        <taxon>Paracholeplasma</taxon>
    </lineage>
</organism>